<keyword evidence="3" id="KW-1185">Reference proteome</keyword>
<accession>A0ABY7EFM9</accession>
<dbReference type="SUPFAM" id="SSF52047">
    <property type="entry name" value="RNI-like"/>
    <property type="match status" value="1"/>
</dbReference>
<dbReference type="InterPro" id="IPR032675">
    <property type="entry name" value="LRR_dom_sf"/>
</dbReference>
<keyword evidence="1" id="KW-0472">Membrane</keyword>
<proteinExistence type="predicted"/>
<dbReference type="EMBL" id="CP111017">
    <property type="protein sequence ID" value="WAR07596.1"/>
    <property type="molecule type" value="Genomic_DNA"/>
</dbReference>
<evidence type="ECO:0000256" key="1">
    <source>
        <dbReference type="SAM" id="Phobius"/>
    </source>
</evidence>
<dbReference type="Gene3D" id="3.80.10.10">
    <property type="entry name" value="Ribonuclease Inhibitor"/>
    <property type="match status" value="1"/>
</dbReference>
<evidence type="ECO:0000313" key="2">
    <source>
        <dbReference type="EMBL" id="WAR07596.1"/>
    </source>
</evidence>
<feature type="transmembrane region" description="Helical" evidence="1">
    <location>
        <begin position="12"/>
        <end position="32"/>
    </location>
</feature>
<reference evidence="2" key="1">
    <citation type="submission" date="2022-11" db="EMBL/GenBank/DDBJ databases">
        <title>Centuries of genome instability and evolution in soft-shell clam transmissible cancer (bioRxiv).</title>
        <authorList>
            <person name="Hart S.F.M."/>
            <person name="Yonemitsu M.A."/>
            <person name="Giersch R.M."/>
            <person name="Beal B.F."/>
            <person name="Arriagada G."/>
            <person name="Davis B.W."/>
            <person name="Ostrander E.A."/>
            <person name="Goff S.P."/>
            <person name="Metzger M.J."/>
        </authorList>
    </citation>
    <scope>NUCLEOTIDE SEQUENCE</scope>
    <source>
        <strain evidence="2">MELC-2E11</strain>
        <tissue evidence="2">Siphon/mantle</tissue>
    </source>
</reference>
<feature type="non-terminal residue" evidence="2">
    <location>
        <position position="70"/>
    </location>
</feature>
<organism evidence="2 3">
    <name type="scientific">Mya arenaria</name>
    <name type="common">Soft-shell clam</name>
    <dbReference type="NCBI Taxonomy" id="6604"/>
    <lineage>
        <taxon>Eukaryota</taxon>
        <taxon>Metazoa</taxon>
        <taxon>Spiralia</taxon>
        <taxon>Lophotrochozoa</taxon>
        <taxon>Mollusca</taxon>
        <taxon>Bivalvia</taxon>
        <taxon>Autobranchia</taxon>
        <taxon>Heteroconchia</taxon>
        <taxon>Euheterodonta</taxon>
        <taxon>Imparidentia</taxon>
        <taxon>Neoheterodontei</taxon>
        <taxon>Myida</taxon>
        <taxon>Myoidea</taxon>
        <taxon>Myidae</taxon>
        <taxon>Mya</taxon>
    </lineage>
</organism>
<keyword evidence="1" id="KW-1133">Transmembrane helix</keyword>
<sequence>MVGVLLDNISITWLVGVLLDNISITGLVGVLLDNISITRLNISNNSLGLRAAQSIGHVMVVTNNITHLNM</sequence>
<gene>
    <name evidence="2" type="ORF">MAR_017554</name>
</gene>
<dbReference type="Proteomes" id="UP001164746">
    <property type="component" value="Chromosome 6"/>
</dbReference>
<keyword evidence="1" id="KW-0812">Transmembrane</keyword>
<name>A0ABY7EFM9_MYAAR</name>
<evidence type="ECO:0000313" key="3">
    <source>
        <dbReference type="Proteomes" id="UP001164746"/>
    </source>
</evidence>
<protein>
    <submittedName>
        <fullName evidence="2">Uncharacterized protein</fullName>
    </submittedName>
</protein>